<evidence type="ECO:0000256" key="4">
    <source>
        <dbReference type="ARBA" id="ARBA00023163"/>
    </source>
</evidence>
<evidence type="ECO:0000259" key="5">
    <source>
        <dbReference type="PROSITE" id="PS50931"/>
    </source>
</evidence>
<comment type="caution">
    <text evidence="6">The sequence shown here is derived from an EMBL/GenBank/DDBJ whole genome shotgun (WGS) entry which is preliminary data.</text>
</comment>
<dbReference type="Proteomes" id="UP000031666">
    <property type="component" value="Unassembled WGS sequence"/>
</dbReference>
<feature type="domain" description="HTH lysR-type" evidence="5">
    <location>
        <begin position="20"/>
        <end position="77"/>
    </location>
</feature>
<keyword evidence="3" id="KW-0238">DNA-binding</keyword>
<comment type="similarity">
    <text evidence="1">Belongs to the LysR transcriptional regulatory family.</text>
</comment>
<accession>A0A0B8QFZ8</accession>
<evidence type="ECO:0000256" key="2">
    <source>
        <dbReference type="ARBA" id="ARBA00023015"/>
    </source>
</evidence>
<protein>
    <submittedName>
        <fullName evidence="6">LysR-family transcriptional regulator ydhB</fullName>
    </submittedName>
</protein>
<dbReference type="Pfam" id="PF00126">
    <property type="entry name" value="HTH_1"/>
    <property type="match status" value="1"/>
</dbReference>
<sequence>MNKLSAKITCYLSKILKAMLSEKNFELLDVVARMGSFSAAADYLHKVPSSVSYTVRQIEQDLDVVLFRRLPRRVELTPAGELFLEQVRTMLRQLAKAKSQAKRAAHGWQNTLKLTLDNVVKLDQLQHLINDFYAEFEFAELQINMEVFNGAWEAISQNRADIVLGATSAVPVGGDYKLKPMGKLKWVFVCAYDHPLAELEALSVQDIMKYPSISLDDTSRELPKRYHPVIGHQRRLLVPNWHTAVRCVKQGIGVGFLPDHIAAQQILTGEMVIKQLDMEAPASECCMVWREQNNNKLIDWMVEYLGDSERLHHQWIQK</sequence>
<dbReference type="PROSITE" id="PS50931">
    <property type="entry name" value="HTH_LYSR"/>
    <property type="match status" value="1"/>
</dbReference>
<evidence type="ECO:0000256" key="1">
    <source>
        <dbReference type="ARBA" id="ARBA00009437"/>
    </source>
</evidence>
<dbReference type="GO" id="GO:0000976">
    <property type="term" value="F:transcription cis-regulatory region binding"/>
    <property type="evidence" value="ECO:0007669"/>
    <property type="project" value="TreeGrafter"/>
</dbReference>
<dbReference type="GO" id="GO:0003700">
    <property type="term" value="F:DNA-binding transcription factor activity"/>
    <property type="evidence" value="ECO:0007669"/>
    <property type="project" value="InterPro"/>
</dbReference>
<dbReference type="InterPro" id="IPR000847">
    <property type="entry name" value="LysR_HTH_N"/>
</dbReference>
<dbReference type="SUPFAM" id="SSF53850">
    <property type="entry name" value="Periplasmic binding protein-like II"/>
    <property type="match status" value="1"/>
</dbReference>
<dbReference type="InterPro" id="IPR036390">
    <property type="entry name" value="WH_DNA-bd_sf"/>
</dbReference>
<dbReference type="Gene3D" id="1.10.10.10">
    <property type="entry name" value="Winged helix-like DNA-binding domain superfamily/Winged helix DNA-binding domain"/>
    <property type="match status" value="1"/>
</dbReference>
<dbReference type="Pfam" id="PF03466">
    <property type="entry name" value="LysR_substrate"/>
    <property type="match status" value="1"/>
</dbReference>
<keyword evidence="4" id="KW-0804">Transcription</keyword>
<proteinExistence type="inferred from homology"/>
<evidence type="ECO:0000313" key="6">
    <source>
        <dbReference type="EMBL" id="GAM78570.1"/>
    </source>
</evidence>
<dbReference type="FunFam" id="1.10.10.10:FF:000001">
    <property type="entry name" value="LysR family transcriptional regulator"/>
    <property type="match status" value="1"/>
</dbReference>
<reference evidence="6 7" key="2">
    <citation type="submission" date="2015-01" db="EMBL/GenBank/DDBJ databases">
        <authorList>
            <consortium name="NBRP consortium"/>
            <person name="Sawabe T."/>
            <person name="Meirelles P."/>
            <person name="Feng G."/>
            <person name="Sayaka M."/>
            <person name="Hattori M."/>
            <person name="Ohkuma M."/>
        </authorList>
    </citation>
    <scope>NUCLEOTIDE SEQUENCE [LARGE SCALE GENOMIC DNA]</scope>
    <source>
        <strain evidence="7">JCM 19241</strain>
    </source>
</reference>
<reference evidence="6 7" key="1">
    <citation type="submission" date="2015-01" db="EMBL/GenBank/DDBJ databases">
        <title>Vibrio sp. C94 JCM 19241 whole genome shotgun sequence.</title>
        <authorList>
            <person name="Sawabe T."/>
            <person name="Meirelles P."/>
            <person name="Feng G."/>
            <person name="Sayaka M."/>
            <person name="Hattori M."/>
            <person name="Ohkuma M."/>
        </authorList>
    </citation>
    <scope>NUCLEOTIDE SEQUENCE [LARGE SCALE GENOMIC DNA]</scope>
    <source>
        <strain evidence="7">JCM 19241</strain>
    </source>
</reference>
<organism evidence="6 7">
    <name type="scientific">Vibrio ishigakensis</name>
    <dbReference type="NCBI Taxonomy" id="1481914"/>
    <lineage>
        <taxon>Bacteria</taxon>
        <taxon>Pseudomonadati</taxon>
        <taxon>Pseudomonadota</taxon>
        <taxon>Gammaproteobacteria</taxon>
        <taxon>Vibrionales</taxon>
        <taxon>Vibrionaceae</taxon>
        <taxon>Vibrio</taxon>
    </lineage>
</organism>
<dbReference type="SUPFAM" id="SSF46785">
    <property type="entry name" value="Winged helix' DNA-binding domain"/>
    <property type="match status" value="1"/>
</dbReference>
<dbReference type="NCBIfam" id="NF008294">
    <property type="entry name" value="PRK11074.1"/>
    <property type="match status" value="1"/>
</dbReference>
<dbReference type="STRING" id="1481914.JCM19241_1975"/>
<keyword evidence="2" id="KW-0805">Transcription regulation</keyword>
<dbReference type="InterPro" id="IPR036388">
    <property type="entry name" value="WH-like_DNA-bd_sf"/>
</dbReference>
<evidence type="ECO:0000256" key="3">
    <source>
        <dbReference type="ARBA" id="ARBA00023125"/>
    </source>
</evidence>
<gene>
    <name evidence="6" type="ORF">JCM19241_1975</name>
</gene>
<dbReference type="InterPro" id="IPR005119">
    <property type="entry name" value="LysR_subst-bd"/>
</dbReference>
<evidence type="ECO:0000313" key="7">
    <source>
        <dbReference type="Proteomes" id="UP000031666"/>
    </source>
</evidence>
<dbReference type="PANTHER" id="PTHR30126">
    <property type="entry name" value="HTH-TYPE TRANSCRIPTIONAL REGULATOR"/>
    <property type="match status" value="1"/>
</dbReference>
<dbReference type="EMBL" id="BBSC01000015">
    <property type="protein sequence ID" value="GAM78570.1"/>
    <property type="molecule type" value="Genomic_DNA"/>
</dbReference>
<name>A0A0B8QFZ8_9VIBR</name>
<dbReference type="PANTHER" id="PTHR30126:SF18">
    <property type="entry name" value="LYSR FAMILY TRANSCRIPTIONAL REGULATOR"/>
    <property type="match status" value="1"/>
</dbReference>
<dbReference type="Gene3D" id="3.40.190.290">
    <property type="match status" value="1"/>
</dbReference>
<dbReference type="AlphaFoldDB" id="A0A0B8QFZ8"/>